<reference evidence="2 3" key="1">
    <citation type="submission" date="2021-03" db="EMBL/GenBank/DDBJ databases">
        <title>Metabolic Capacity of the Antarctic Cyanobacterium Phormidium pseudopriestleyi that Sustains Oxygenic Photosynthesis in the Presence of Hydrogen Sulfide.</title>
        <authorList>
            <person name="Lumian J.E."/>
            <person name="Jungblut A.D."/>
            <person name="Dillon M.L."/>
            <person name="Hawes I."/>
            <person name="Doran P.T."/>
            <person name="Mackey T.J."/>
            <person name="Dick G.J."/>
            <person name="Grettenberger C.L."/>
            <person name="Sumner D.Y."/>
        </authorList>
    </citation>
    <scope>NUCLEOTIDE SEQUENCE [LARGE SCALE GENOMIC DNA]</scope>
    <source>
        <strain evidence="2 3">FRX01</strain>
    </source>
</reference>
<sequence length="57" mass="6163">MTTTLQVTASGSVGVSDSPGSKEERQSDGPDEGFDDLMSRFNLARSRNPWLSGMRSL</sequence>
<evidence type="ECO:0000256" key="1">
    <source>
        <dbReference type="SAM" id="MobiDB-lite"/>
    </source>
</evidence>
<name>A0ABS3FXL1_9CYAN</name>
<evidence type="ECO:0000313" key="2">
    <source>
        <dbReference type="EMBL" id="MBO0351087.1"/>
    </source>
</evidence>
<protein>
    <submittedName>
        <fullName evidence="2">Uncharacterized protein</fullName>
    </submittedName>
</protein>
<dbReference type="EMBL" id="JAFLQW010000493">
    <property type="protein sequence ID" value="MBO0351087.1"/>
    <property type="molecule type" value="Genomic_DNA"/>
</dbReference>
<evidence type="ECO:0000313" key="3">
    <source>
        <dbReference type="Proteomes" id="UP000664844"/>
    </source>
</evidence>
<comment type="caution">
    <text evidence="2">The sequence shown here is derived from an EMBL/GenBank/DDBJ whole genome shotgun (WGS) entry which is preliminary data.</text>
</comment>
<dbReference type="Proteomes" id="UP000664844">
    <property type="component" value="Unassembled WGS sequence"/>
</dbReference>
<proteinExistence type="predicted"/>
<accession>A0ABS3FXL1</accession>
<organism evidence="2 3">
    <name type="scientific">Phormidium pseudopriestleyi FRX01</name>
    <dbReference type="NCBI Taxonomy" id="1759528"/>
    <lineage>
        <taxon>Bacteria</taxon>
        <taxon>Bacillati</taxon>
        <taxon>Cyanobacteriota</taxon>
        <taxon>Cyanophyceae</taxon>
        <taxon>Oscillatoriophycideae</taxon>
        <taxon>Oscillatoriales</taxon>
        <taxon>Oscillatoriaceae</taxon>
        <taxon>Phormidium</taxon>
    </lineage>
</organism>
<feature type="compositionally biased region" description="Low complexity" evidence="1">
    <location>
        <begin position="10"/>
        <end position="19"/>
    </location>
</feature>
<feature type="region of interest" description="Disordered" evidence="1">
    <location>
        <begin position="1"/>
        <end position="36"/>
    </location>
</feature>
<gene>
    <name evidence="2" type="ORF">J0895_18825</name>
</gene>
<keyword evidence="3" id="KW-1185">Reference proteome</keyword>